<evidence type="ECO:0000256" key="12">
    <source>
        <dbReference type="ARBA" id="ARBA00037975"/>
    </source>
</evidence>
<evidence type="ECO:0000256" key="9">
    <source>
        <dbReference type="ARBA" id="ARBA00022989"/>
    </source>
</evidence>
<dbReference type="InterPro" id="IPR011577">
    <property type="entry name" value="Cyt_b561_bac/Ni-Hgenase"/>
</dbReference>
<dbReference type="InterPro" id="IPR052168">
    <property type="entry name" value="Cytochrome_b561_oxidase"/>
</dbReference>
<evidence type="ECO:0000256" key="11">
    <source>
        <dbReference type="ARBA" id="ARBA00023136"/>
    </source>
</evidence>
<evidence type="ECO:0000313" key="15">
    <source>
        <dbReference type="EMBL" id="MDT0595885.1"/>
    </source>
</evidence>
<feature type="transmembrane region" description="Helical" evidence="13">
    <location>
        <begin position="12"/>
        <end position="35"/>
    </location>
</feature>
<evidence type="ECO:0000256" key="2">
    <source>
        <dbReference type="ARBA" id="ARBA00004651"/>
    </source>
</evidence>
<dbReference type="RefSeq" id="WP_311369404.1">
    <property type="nucleotide sequence ID" value="NZ_JAVRHX010000004.1"/>
</dbReference>
<evidence type="ECO:0000256" key="6">
    <source>
        <dbReference type="ARBA" id="ARBA00022692"/>
    </source>
</evidence>
<dbReference type="SUPFAM" id="SSF81342">
    <property type="entry name" value="Transmembrane di-heme cytochromes"/>
    <property type="match status" value="1"/>
</dbReference>
<keyword evidence="3" id="KW-0813">Transport</keyword>
<comment type="caution">
    <text evidence="15">The sequence shown here is derived from an EMBL/GenBank/DDBJ whole genome shotgun (WGS) entry which is preliminary data.</text>
</comment>
<evidence type="ECO:0000256" key="5">
    <source>
        <dbReference type="ARBA" id="ARBA00022617"/>
    </source>
</evidence>
<reference evidence="15 16" key="1">
    <citation type="submission" date="2023-09" db="EMBL/GenBank/DDBJ databases">
        <authorList>
            <person name="Rey-Velasco X."/>
        </authorList>
    </citation>
    <scope>NUCLEOTIDE SEQUENCE [LARGE SCALE GENOMIC DNA]</scope>
    <source>
        <strain evidence="15 16">P117</strain>
    </source>
</reference>
<feature type="transmembrane region" description="Helical" evidence="13">
    <location>
        <begin position="95"/>
        <end position="113"/>
    </location>
</feature>
<comment type="cofactor">
    <cofactor evidence="1">
        <name>heme b</name>
        <dbReference type="ChEBI" id="CHEBI:60344"/>
    </cofactor>
</comment>
<dbReference type="Proteomes" id="UP001253545">
    <property type="component" value="Unassembled WGS sequence"/>
</dbReference>
<comment type="subcellular location">
    <subcellularLocation>
        <location evidence="2">Cell membrane</location>
        <topology evidence="2">Multi-pass membrane protein</topology>
    </subcellularLocation>
</comment>
<gene>
    <name evidence="15" type="ORF">RM552_13600</name>
</gene>
<keyword evidence="7" id="KW-0479">Metal-binding</keyword>
<keyword evidence="4" id="KW-1003">Cell membrane</keyword>
<dbReference type="InterPro" id="IPR016174">
    <property type="entry name" value="Di-haem_cyt_TM"/>
</dbReference>
<dbReference type="PANTHER" id="PTHR30529">
    <property type="entry name" value="CYTOCHROME B561"/>
    <property type="match status" value="1"/>
</dbReference>
<evidence type="ECO:0000256" key="3">
    <source>
        <dbReference type="ARBA" id="ARBA00022448"/>
    </source>
</evidence>
<keyword evidence="10" id="KW-0408">Iron</keyword>
<feature type="transmembrane region" description="Helical" evidence="13">
    <location>
        <begin position="55"/>
        <end position="74"/>
    </location>
</feature>
<evidence type="ECO:0000256" key="13">
    <source>
        <dbReference type="SAM" id="Phobius"/>
    </source>
</evidence>
<dbReference type="Gene3D" id="1.20.950.20">
    <property type="entry name" value="Transmembrane di-heme cytochromes, Chain C"/>
    <property type="match status" value="1"/>
</dbReference>
<evidence type="ECO:0000256" key="8">
    <source>
        <dbReference type="ARBA" id="ARBA00022982"/>
    </source>
</evidence>
<accession>A0ABU2ZTF2</accession>
<keyword evidence="6 13" id="KW-0812">Transmembrane</keyword>
<keyword evidence="5" id="KW-0349">Heme</keyword>
<evidence type="ECO:0000259" key="14">
    <source>
        <dbReference type="Pfam" id="PF01292"/>
    </source>
</evidence>
<dbReference type="EMBL" id="JAVRHX010000004">
    <property type="protein sequence ID" value="MDT0595885.1"/>
    <property type="molecule type" value="Genomic_DNA"/>
</dbReference>
<organism evidence="15 16">
    <name type="scientific">Glaciecola petra</name>
    <dbReference type="NCBI Taxonomy" id="3075602"/>
    <lineage>
        <taxon>Bacteria</taxon>
        <taxon>Pseudomonadati</taxon>
        <taxon>Pseudomonadota</taxon>
        <taxon>Gammaproteobacteria</taxon>
        <taxon>Alteromonadales</taxon>
        <taxon>Alteromonadaceae</taxon>
        <taxon>Glaciecola</taxon>
    </lineage>
</organism>
<evidence type="ECO:0000256" key="4">
    <source>
        <dbReference type="ARBA" id="ARBA00022475"/>
    </source>
</evidence>
<evidence type="ECO:0000256" key="10">
    <source>
        <dbReference type="ARBA" id="ARBA00023004"/>
    </source>
</evidence>
<feature type="domain" description="Cytochrome b561 bacterial/Ni-hydrogenase" evidence="14">
    <location>
        <begin position="10"/>
        <end position="186"/>
    </location>
</feature>
<sequence length="191" mass="21453">MLINNVMPNRYHSVAILLHWLMALGLIFMFASGIYMVYGDITKAEQYKLFQIHKASGVIMLWAIMARILVRILVTSPAPSQSISSSNAKKAKIGHVMLYGALVLMPLSGWVMVSASPFGLPTFVFVDWIEWPHIPGLARNKTVETAANNVHWISAIVLILLVFGHVAAVLVHKRVHKVNLLTRMWWKNAKN</sequence>
<keyword evidence="9 13" id="KW-1133">Transmembrane helix</keyword>
<evidence type="ECO:0000256" key="7">
    <source>
        <dbReference type="ARBA" id="ARBA00022723"/>
    </source>
</evidence>
<keyword evidence="11 13" id="KW-0472">Membrane</keyword>
<dbReference type="Pfam" id="PF01292">
    <property type="entry name" value="Ni_hydr_CYTB"/>
    <property type="match status" value="1"/>
</dbReference>
<dbReference type="PANTHER" id="PTHR30529:SF1">
    <property type="entry name" value="CYTOCHROME B561 HOMOLOG 2"/>
    <property type="match status" value="1"/>
</dbReference>
<keyword evidence="16" id="KW-1185">Reference proteome</keyword>
<evidence type="ECO:0000256" key="1">
    <source>
        <dbReference type="ARBA" id="ARBA00001970"/>
    </source>
</evidence>
<comment type="similarity">
    <text evidence="12">Belongs to the cytochrome b561 family.</text>
</comment>
<keyword evidence="8" id="KW-0249">Electron transport</keyword>
<protein>
    <submittedName>
        <fullName evidence="15">Cytochrome b</fullName>
    </submittedName>
</protein>
<feature type="transmembrane region" description="Helical" evidence="13">
    <location>
        <begin position="150"/>
        <end position="171"/>
    </location>
</feature>
<evidence type="ECO:0000313" key="16">
    <source>
        <dbReference type="Proteomes" id="UP001253545"/>
    </source>
</evidence>
<name>A0ABU2ZTF2_9ALTE</name>
<proteinExistence type="inferred from homology"/>